<dbReference type="InterPro" id="IPR007770">
    <property type="entry name" value="DMP"/>
</dbReference>
<evidence type="ECO:0000256" key="1">
    <source>
        <dbReference type="ARBA" id="ARBA00004141"/>
    </source>
</evidence>
<feature type="transmembrane region" description="Helical" evidence="7">
    <location>
        <begin position="56"/>
        <end position="77"/>
    </location>
</feature>
<reference evidence="8" key="2">
    <citation type="submission" date="2018-10" db="UniProtKB">
        <authorList>
            <consortium name="EnsemblPlants"/>
        </authorList>
    </citation>
    <scope>IDENTIFICATION</scope>
</reference>
<dbReference type="Gramene" id="TraesJAG1B03G00384150.1">
    <property type="protein sequence ID" value="TraesJAG1B03G00384150.1.CDS1"/>
    <property type="gene ID" value="TraesJAG1B03G00384150"/>
</dbReference>
<dbReference type="RefSeq" id="XP_044376877.1">
    <property type="nucleotide sequence ID" value="XM_044520942.1"/>
</dbReference>
<dbReference type="GeneID" id="123098866"/>
<dbReference type="AlphaFoldDB" id="A0A3B5Z434"/>
<proteinExistence type="inferred from homology"/>
<dbReference type="Pfam" id="PF05078">
    <property type="entry name" value="DUF679"/>
    <property type="match status" value="1"/>
</dbReference>
<dbReference type="Gramene" id="TraesCS1B02G424300.1">
    <property type="protein sequence ID" value="TraesCS1B02G424300.1.cds1"/>
    <property type="gene ID" value="TraesCS1B02G424300"/>
</dbReference>
<dbReference type="Gramene" id="TraesARI1B03G00388690.1">
    <property type="protein sequence ID" value="TraesARI1B03G00388690.1.CDS1"/>
    <property type="gene ID" value="TraesARI1B03G00388690"/>
</dbReference>
<organism evidence="8">
    <name type="scientific">Triticum aestivum</name>
    <name type="common">Wheat</name>
    <dbReference type="NCBI Taxonomy" id="4565"/>
    <lineage>
        <taxon>Eukaryota</taxon>
        <taxon>Viridiplantae</taxon>
        <taxon>Streptophyta</taxon>
        <taxon>Embryophyta</taxon>
        <taxon>Tracheophyta</taxon>
        <taxon>Spermatophyta</taxon>
        <taxon>Magnoliopsida</taxon>
        <taxon>Liliopsida</taxon>
        <taxon>Poales</taxon>
        <taxon>Poaceae</taxon>
        <taxon>BOP clade</taxon>
        <taxon>Pooideae</taxon>
        <taxon>Triticodae</taxon>
        <taxon>Triticeae</taxon>
        <taxon>Triticinae</taxon>
        <taxon>Triticum</taxon>
    </lineage>
</organism>
<name>A0A3B5Z434_WHEAT</name>
<comment type="similarity">
    <text evidence="2">Belongs to the plant DMP1 protein family.</text>
</comment>
<dbReference type="Gramene" id="TraesSTA1B03G00383440.1">
    <property type="protein sequence ID" value="TraesSTA1B03G00383440.1.CDS1"/>
    <property type="gene ID" value="TraesSTA1B03G00383440"/>
</dbReference>
<dbReference type="Gramene" id="TraesSYM1B03G00391350.1">
    <property type="protein sequence ID" value="TraesSYM1B03G00391350.1.CDS1"/>
    <property type="gene ID" value="TraesSYM1B03G00391350"/>
</dbReference>
<gene>
    <name evidence="8" type="primary">LOC123098866</name>
</gene>
<evidence type="ECO:0000256" key="7">
    <source>
        <dbReference type="SAM" id="Phobius"/>
    </source>
</evidence>
<evidence type="ECO:0000256" key="3">
    <source>
        <dbReference type="ARBA" id="ARBA00022692"/>
    </source>
</evidence>
<feature type="transmembrane region" description="Helical" evidence="7">
    <location>
        <begin position="89"/>
        <end position="107"/>
    </location>
</feature>
<dbReference type="Gramene" id="TraesJUL1B03G00385190.1">
    <property type="protein sequence ID" value="TraesJUL1B03G00385190.1.CDS1"/>
    <property type="gene ID" value="TraesJUL1B03G00385190"/>
</dbReference>
<dbReference type="Gramene" id="TraesPARA_EIv1.0_0213340.1">
    <property type="protein sequence ID" value="TraesPARA_EIv1.0_0213340.1.CDS1"/>
    <property type="gene ID" value="TraesPARA_EIv1.0_0213340"/>
</dbReference>
<accession>A0A3B5Z434</accession>
<evidence type="ECO:0000256" key="6">
    <source>
        <dbReference type="SAM" id="MobiDB-lite"/>
    </source>
</evidence>
<evidence type="ECO:0000256" key="4">
    <source>
        <dbReference type="ARBA" id="ARBA00022989"/>
    </source>
</evidence>
<dbReference type="PANTHER" id="PTHR31621">
    <property type="entry name" value="PROTEIN DMP3"/>
    <property type="match status" value="1"/>
</dbReference>
<dbReference type="Gramene" id="TraesKAR1B01G0429250.1">
    <property type="protein sequence ID" value="cds.TraesKAR1B01G0429250.1"/>
    <property type="gene ID" value="TraesKAR1B01G0429250"/>
</dbReference>
<feature type="compositionally biased region" description="Basic and acidic residues" evidence="6">
    <location>
        <begin position="13"/>
        <end position="36"/>
    </location>
</feature>
<keyword evidence="9" id="KW-1185">Reference proteome</keyword>
<dbReference type="Gramene" id="TraesWEE_scaffold_051157_01G000100.1">
    <property type="protein sequence ID" value="TraesWEE_scaffold_051157_01G000100.1"/>
    <property type="gene ID" value="TraesWEE_scaffold_051157_01G000100"/>
</dbReference>
<evidence type="ECO:0000313" key="9">
    <source>
        <dbReference type="Proteomes" id="UP000019116"/>
    </source>
</evidence>
<dbReference type="Gramene" id="TraesNOR1B03G00389300.1">
    <property type="protein sequence ID" value="TraesNOR1B03G00389300.1.CDS1"/>
    <property type="gene ID" value="TraesNOR1B03G00389300"/>
</dbReference>
<dbReference type="Gramene" id="TraesMAC1B03G00385480.1">
    <property type="protein sequence ID" value="TraesMAC1B03G00385480.1.CDS1"/>
    <property type="gene ID" value="TraesMAC1B03G00385480"/>
</dbReference>
<dbReference type="Gramene" id="TraesCS1B03G1147100.1">
    <property type="protein sequence ID" value="TraesCS1B03G1147100.1.CDS1"/>
    <property type="gene ID" value="TraesCS1B03G1147100"/>
</dbReference>
<feature type="transmembrane region" description="Helical" evidence="7">
    <location>
        <begin position="188"/>
        <end position="206"/>
    </location>
</feature>
<evidence type="ECO:0000256" key="2">
    <source>
        <dbReference type="ARBA" id="ARBA00008707"/>
    </source>
</evidence>
<dbReference type="STRING" id="4565.A0A3B5Z434"/>
<dbReference type="GO" id="GO:0010256">
    <property type="term" value="P:endomembrane system organization"/>
    <property type="evidence" value="ECO:0000318"/>
    <property type="project" value="GO_Central"/>
</dbReference>
<dbReference type="PANTHER" id="PTHR31621:SF0">
    <property type="entry name" value="PROTEIN DMP6"/>
    <property type="match status" value="1"/>
</dbReference>
<dbReference type="GO" id="GO:0005737">
    <property type="term" value="C:cytoplasm"/>
    <property type="evidence" value="ECO:0007669"/>
    <property type="project" value="UniProtKB-ARBA"/>
</dbReference>
<dbReference type="Gramene" id="TraesROB_scaffold_113737_01G000100.1">
    <property type="protein sequence ID" value="TraesROB_scaffold_113737_01G000100.1"/>
    <property type="gene ID" value="TraesROB_scaffold_113737_01G000100"/>
</dbReference>
<evidence type="ECO:0008006" key="10">
    <source>
        <dbReference type="Google" id="ProtNLM"/>
    </source>
</evidence>
<evidence type="ECO:0000313" key="8">
    <source>
        <dbReference type="EnsemblPlants" id="TraesCS1B02G424300.1.cds1"/>
    </source>
</evidence>
<dbReference type="Gramene" id="TraesLDM1B03G00385100.1">
    <property type="protein sequence ID" value="TraesLDM1B03G00385100.1.CDS1"/>
    <property type="gene ID" value="TraesLDM1B03G00385100"/>
</dbReference>
<sequence>MAAAVQNEVVARQGREDGVDEERPLLARPPAVRDDPAGDGLSPMQRAISQTYQSTAHLATLLPTGTVMAFQLLSPIVTDQGHCVRANRAMAAALVALCALSCFALSFTDSFRDAKGAVRYGFATRRGLWVIDGGAPLDPQAAAAYRLRFLDLVHAVVTVMVFVAVALLDRNVVSCFYPVPSEDAAQVLTVLPIAIGVVGSMLFVTFPTTRHGIGFPLSQH</sequence>
<dbReference type="OrthoDB" id="525686at2759"/>
<dbReference type="Gramene" id="TraesRN1B0101172500.1">
    <property type="protein sequence ID" value="TraesRN1B0101172500.1"/>
    <property type="gene ID" value="TraesRN1B0101172500"/>
</dbReference>
<dbReference type="EnsemblPlants" id="TraesCS1B02G424300.1">
    <property type="protein sequence ID" value="TraesCS1B02G424300.1.cds1"/>
    <property type="gene ID" value="TraesCS1B02G424300"/>
</dbReference>
<dbReference type="Gramene" id="TraesLAC1B03G00388090.1">
    <property type="protein sequence ID" value="TraesLAC1B03G00388090.1.CDS1"/>
    <property type="gene ID" value="TraesLAC1B03G00388090"/>
</dbReference>
<dbReference type="Gramene" id="TraesCAD_scaffold_070683_01G000100.1">
    <property type="protein sequence ID" value="TraesCAD_scaffold_070683_01G000100.1"/>
    <property type="gene ID" value="TraesCAD_scaffold_070683_01G000100"/>
</dbReference>
<dbReference type="OMA" id="IERNTMM"/>
<protein>
    <recommendedName>
        <fullName evidence="10">DUF679 domain membrane protein 7</fullName>
    </recommendedName>
</protein>
<dbReference type="Gramene" id="TraesCLE_scaffold_163291_01G000100.1">
    <property type="protein sequence ID" value="TraesCLE_scaffold_163291_01G000100.1"/>
    <property type="gene ID" value="TraesCLE_scaffold_163291_01G000100"/>
</dbReference>
<keyword evidence="5 7" id="KW-0472">Membrane</keyword>
<evidence type="ECO:0000256" key="5">
    <source>
        <dbReference type="ARBA" id="ARBA00023136"/>
    </source>
</evidence>
<reference evidence="8" key="1">
    <citation type="submission" date="2018-08" db="EMBL/GenBank/DDBJ databases">
        <authorList>
            <person name="Rossello M."/>
        </authorList>
    </citation>
    <scope>NUCLEOTIDE SEQUENCE [LARGE SCALE GENOMIC DNA]</scope>
    <source>
        <strain evidence="8">cv. Chinese Spring</strain>
    </source>
</reference>
<dbReference type="GO" id="GO:0016020">
    <property type="term" value="C:membrane"/>
    <property type="evidence" value="ECO:0007669"/>
    <property type="project" value="UniProtKB-SubCell"/>
</dbReference>
<feature type="region of interest" description="Disordered" evidence="6">
    <location>
        <begin position="1"/>
        <end position="43"/>
    </location>
</feature>
<feature type="transmembrane region" description="Helical" evidence="7">
    <location>
        <begin position="149"/>
        <end position="168"/>
    </location>
</feature>
<comment type="subcellular location">
    <subcellularLocation>
        <location evidence="1">Membrane</location>
        <topology evidence="1">Multi-pass membrane protein</topology>
    </subcellularLocation>
</comment>
<keyword evidence="4 7" id="KW-1133">Transmembrane helix</keyword>
<dbReference type="Proteomes" id="UP000019116">
    <property type="component" value="Chromosome 1B"/>
</dbReference>
<keyword evidence="3 7" id="KW-0812">Transmembrane</keyword>